<dbReference type="InterPro" id="IPR050357">
    <property type="entry name" value="Arrestin_domain-protein"/>
</dbReference>
<evidence type="ECO:0000259" key="1">
    <source>
        <dbReference type="Pfam" id="PF00339"/>
    </source>
</evidence>
<accession>A0AAD7NRC0</accession>
<dbReference type="InterPro" id="IPR011021">
    <property type="entry name" value="Arrestin-like_N"/>
</dbReference>
<protein>
    <recommendedName>
        <fullName evidence="1">Arrestin-like N-terminal domain-containing protein</fullName>
    </recommendedName>
</protein>
<dbReference type="InterPro" id="IPR014756">
    <property type="entry name" value="Ig_E-set"/>
</dbReference>
<dbReference type="PANTHER" id="PTHR11188:SF17">
    <property type="entry name" value="FI21816P1"/>
    <property type="match status" value="1"/>
</dbReference>
<dbReference type="InterPro" id="IPR014752">
    <property type="entry name" value="Arrestin-like_C"/>
</dbReference>
<proteinExistence type="predicted"/>
<dbReference type="EMBL" id="JARJLG010000020">
    <property type="protein sequence ID" value="KAJ7771990.1"/>
    <property type="molecule type" value="Genomic_DNA"/>
</dbReference>
<gene>
    <name evidence="2" type="ORF">DFH07DRAFT_803338</name>
</gene>
<dbReference type="Proteomes" id="UP001215280">
    <property type="component" value="Unassembled WGS sequence"/>
</dbReference>
<dbReference type="PANTHER" id="PTHR11188">
    <property type="entry name" value="ARRESTIN DOMAIN CONTAINING PROTEIN"/>
    <property type="match status" value="1"/>
</dbReference>
<reference evidence="2" key="1">
    <citation type="submission" date="2023-03" db="EMBL/GenBank/DDBJ databases">
        <title>Massive genome expansion in bonnet fungi (Mycena s.s.) driven by repeated elements and novel gene families across ecological guilds.</title>
        <authorList>
            <consortium name="Lawrence Berkeley National Laboratory"/>
            <person name="Harder C.B."/>
            <person name="Miyauchi S."/>
            <person name="Viragh M."/>
            <person name="Kuo A."/>
            <person name="Thoen E."/>
            <person name="Andreopoulos B."/>
            <person name="Lu D."/>
            <person name="Skrede I."/>
            <person name="Drula E."/>
            <person name="Henrissat B."/>
            <person name="Morin E."/>
            <person name="Kohler A."/>
            <person name="Barry K."/>
            <person name="LaButti K."/>
            <person name="Morin E."/>
            <person name="Salamov A."/>
            <person name="Lipzen A."/>
            <person name="Mereny Z."/>
            <person name="Hegedus B."/>
            <person name="Baldrian P."/>
            <person name="Stursova M."/>
            <person name="Weitz H."/>
            <person name="Taylor A."/>
            <person name="Grigoriev I.V."/>
            <person name="Nagy L.G."/>
            <person name="Martin F."/>
            <person name="Kauserud H."/>
        </authorList>
    </citation>
    <scope>NUCLEOTIDE SEQUENCE</scope>
    <source>
        <strain evidence="2">CBHHK188m</strain>
    </source>
</reference>
<feature type="domain" description="Arrestin-like N-terminal" evidence="1">
    <location>
        <begin position="8"/>
        <end position="148"/>
    </location>
</feature>
<organism evidence="2 3">
    <name type="scientific">Mycena maculata</name>
    <dbReference type="NCBI Taxonomy" id="230809"/>
    <lineage>
        <taxon>Eukaryota</taxon>
        <taxon>Fungi</taxon>
        <taxon>Dikarya</taxon>
        <taxon>Basidiomycota</taxon>
        <taxon>Agaricomycotina</taxon>
        <taxon>Agaricomycetes</taxon>
        <taxon>Agaricomycetidae</taxon>
        <taxon>Agaricales</taxon>
        <taxon>Marasmiineae</taxon>
        <taxon>Mycenaceae</taxon>
        <taxon>Mycena</taxon>
    </lineage>
</organism>
<dbReference type="SUPFAM" id="SSF81296">
    <property type="entry name" value="E set domains"/>
    <property type="match status" value="1"/>
</dbReference>
<evidence type="ECO:0000313" key="3">
    <source>
        <dbReference type="Proteomes" id="UP001215280"/>
    </source>
</evidence>
<name>A0AAD7NRC0_9AGAR</name>
<evidence type="ECO:0000313" key="2">
    <source>
        <dbReference type="EMBL" id="KAJ7771990.1"/>
    </source>
</evidence>
<dbReference type="Pfam" id="PF00339">
    <property type="entry name" value="Arrestin_N"/>
    <property type="match status" value="1"/>
</dbReference>
<dbReference type="AlphaFoldDB" id="A0AAD7NRC0"/>
<keyword evidence="3" id="KW-1185">Reference proteome</keyword>
<comment type="caution">
    <text evidence="2">The sequence shown here is derived from an EMBL/GenBank/DDBJ whole genome shotgun (WGS) entry which is preliminary data.</text>
</comment>
<dbReference type="GO" id="GO:0015031">
    <property type="term" value="P:protein transport"/>
    <property type="evidence" value="ECO:0007669"/>
    <property type="project" value="TreeGrafter"/>
</dbReference>
<dbReference type="Gene3D" id="2.60.40.640">
    <property type="match status" value="1"/>
</dbReference>
<sequence>MAEALTLHFPDHVRVAGELLQGQVDVNVPMALADKMESVKIKLRGSIVTKITETEHHAGGENETHYQHQTVELVRADETLWDQFNTPQGVQVLSCPFRLQLPPNLPPSFHHSQFNRKVAITYSLEVVGVRHGLLHANRRVRKIFSVVPAASAWELNASAALRQGWGGPWKPIATNKEIRHGVLFGEHSQAKMELVIPDLPSLPMGIGIPFSFHVLTHTKPVQRSELERKHGKLFPTPPASPAEVEVVLYRRGHIRVRHKSEEIEEKFALQGSLGDKASVEAVRTTVDEPEFTDTPDHKDKGIWKRAVHFEGMFTFPYTPTFSAENAECTYSLRIKVDFHGIGNHLELDFPVHIDSGAAVPPPYPFNAAYPLSVGPPPMLSLPSAYWKGDDHEWDEEE</sequence>
<dbReference type="GO" id="GO:0005737">
    <property type="term" value="C:cytoplasm"/>
    <property type="evidence" value="ECO:0007669"/>
    <property type="project" value="TreeGrafter"/>
</dbReference>